<keyword evidence="5" id="KW-0963">Cytoplasm</keyword>
<dbReference type="KEGG" id="bdo:EL88_09975"/>
<dbReference type="EC" id="2.7.7.38" evidence="5"/>
<evidence type="ECO:0000313" key="10">
    <source>
        <dbReference type="EMBL" id="KAA5405706.1"/>
    </source>
</evidence>
<dbReference type="EMBL" id="VVZB01000006">
    <property type="protein sequence ID" value="KAA5382200.1"/>
    <property type="molecule type" value="Genomic_DNA"/>
</dbReference>
<dbReference type="NCBIfam" id="NF003950">
    <property type="entry name" value="PRK05450.1-3"/>
    <property type="match status" value="1"/>
</dbReference>
<dbReference type="EMBL" id="VVYY01000007">
    <property type="protein sequence ID" value="KAA5398572.1"/>
    <property type="molecule type" value="Genomic_DNA"/>
</dbReference>
<evidence type="ECO:0000256" key="3">
    <source>
        <dbReference type="ARBA" id="ARBA00022695"/>
    </source>
</evidence>
<evidence type="ECO:0000313" key="14">
    <source>
        <dbReference type="Proteomes" id="UP000347681"/>
    </source>
</evidence>
<evidence type="ECO:0000313" key="13">
    <source>
        <dbReference type="EMBL" id="WHX08633.1"/>
    </source>
</evidence>
<dbReference type="Pfam" id="PF02348">
    <property type="entry name" value="CTP_transf_3"/>
    <property type="match status" value="1"/>
</dbReference>
<dbReference type="UniPathway" id="UPA00358">
    <property type="reaction ID" value="UER00476"/>
</dbReference>
<dbReference type="RefSeq" id="WP_007843032.1">
    <property type="nucleotide sequence ID" value="NZ_BAABYF010000001.1"/>
</dbReference>
<dbReference type="AlphaFoldDB" id="A0A076IMH0"/>
<comment type="function">
    <text evidence="5">Activates KDO (a required 8-carbon sugar) for incorporation into bacterial lipopolysaccharide in Gram-negative bacteria.</text>
</comment>
<dbReference type="GO" id="GO:0008690">
    <property type="term" value="F:3-deoxy-manno-octulosonate cytidylyltransferase activity"/>
    <property type="evidence" value="ECO:0007669"/>
    <property type="project" value="UniProtKB-UniRule"/>
</dbReference>
<evidence type="ECO:0000313" key="6">
    <source>
        <dbReference type="EMBL" id="GKH82849.1"/>
    </source>
</evidence>
<dbReference type="Proteomes" id="UP000481700">
    <property type="component" value="Unassembled WGS sequence"/>
</dbReference>
<evidence type="ECO:0000313" key="15">
    <source>
        <dbReference type="Proteomes" id="UP000441162"/>
    </source>
</evidence>
<dbReference type="EMBL" id="VVZA01000006">
    <property type="protein sequence ID" value="KAA5405706.1"/>
    <property type="molecule type" value="Genomic_DNA"/>
</dbReference>
<comment type="pathway">
    <text evidence="5">Nucleotide-sugar biosynthesis; CMP-3-deoxy-D-manno-octulosonate biosynthesis; CMP-3-deoxy-D-manno-octulosonate from 3-deoxy-D-manno-octulosonate and CTP: step 1/1.</text>
</comment>
<evidence type="ECO:0000313" key="8">
    <source>
        <dbReference type="EMBL" id="KAA5382200.1"/>
    </source>
</evidence>
<evidence type="ECO:0000256" key="4">
    <source>
        <dbReference type="ARBA" id="ARBA00022985"/>
    </source>
</evidence>
<evidence type="ECO:0000256" key="1">
    <source>
        <dbReference type="ARBA" id="ARBA00004370"/>
    </source>
</evidence>
<organism evidence="8 14">
    <name type="scientific">Phocaeicola dorei</name>
    <dbReference type="NCBI Taxonomy" id="357276"/>
    <lineage>
        <taxon>Bacteria</taxon>
        <taxon>Pseudomonadati</taxon>
        <taxon>Bacteroidota</taxon>
        <taxon>Bacteroidia</taxon>
        <taxon>Bacteroidales</taxon>
        <taxon>Bacteroidaceae</taxon>
        <taxon>Phocaeicola</taxon>
    </lineage>
</organism>
<dbReference type="EMBL" id="BQOB01000001">
    <property type="protein sequence ID" value="GKH82849.1"/>
    <property type="molecule type" value="Genomic_DNA"/>
</dbReference>
<evidence type="ECO:0000313" key="11">
    <source>
        <dbReference type="EMBL" id="MBV3122920.1"/>
    </source>
</evidence>
<proteinExistence type="inferred from homology"/>
<dbReference type="GO" id="GO:0005829">
    <property type="term" value="C:cytosol"/>
    <property type="evidence" value="ECO:0007669"/>
    <property type="project" value="TreeGrafter"/>
</dbReference>
<dbReference type="Proteomes" id="UP001055104">
    <property type="component" value="Unassembled WGS sequence"/>
</dbReference>
<dbReference type="Proteomes" id="UP000777173">
    <property type="component" value="Unassembled WGS sequence"/>
</dbReference>
<dbReference type="GO" id="GO:0009103">
    <property type="term" value="P:lipopolysaccharide biosynthetic process"/>
    <property type="evidence" value="ECO:0007669"/>
    <property type="project" value="UniProtKB-UniRule"/>
</dbReference>
<comment type="catalytic activity">
    <reaction evidence="5">
        <text>3-deoxy-alpha-D-manno-oct-2-ulosonate + CTP = CMP-3-deoxy-beta-D-manno-octulosonate + diphosphate</text>
        <dbReference type="Rhea" id="RHEA:23448"/>
        <dbReference type="ChEBI" id="CHEBI:33019"/>
        <dbReference type="ChEBI" id="CHEBI:37563"/>
        <dbReference type="ChEBI" id="CHEBI:85986"/>
        <dbReference type="ChEBI" id="CHEBI:85987"/>
        <dbReference type="EC" id="2.7.7.38"/>
    </reaction>
</comment>
<dbReference type="Proteomes" id="UP000481616">
    <property type="component" value="Unassembled WGS sequence"/>
</dbReference>
<reference evidence="11" key="2">
    <citation type="submission" date="2021-06" db="EMBL/GenBank/DDBJ databases">
        <title>Collection of gut derived symbiotic bacterial strains cultured from healthy donors.</title>
        <authorList>
            <person name="Lin H."/>
            <person name="Littmann E."/>
            <person name="Pamer E.G."/>
        </authorList>
    </citation>
    <scope>NUCLEOTIDE SEQUENCE</scope>
    <source>
        <strain evidence="11">MSK.5.10</strain>
    </source>
</reference>
<dbReference type="PANTHER" id="PTHR42866:SF2">
    <property type="entry name" value="3-DEOXY-MANNO-OCTULOSONATE CYTIDYLYLTRANSFERASE, MITOCHONDRIAL"/>
    <property type="match status" value="1"/>
</dbReference>
<evidence type="ECO:0000313" key="17">
    <source>
        <dbReference type="Proteomes" id="UP000481700"/>
    </source>
</evidence>
<keyword evidence="2 5" id="KW-0808">Transferase</keyword>
<comment type="subcellular location">
    <subcellularLocation>
        <location evidence="5">Cytoplasm</location>
    </subcellularLocation>
    <subcellularLocation>
        <location evidence="1">Membrane</location>
    </subcellularLocation>
</comment>
<dbReference type="Proteomes" id="UP000347681">
    <property type="component" value="Unassembled WGS sequence"/>
</dbReference>
<dbReference type="NCBIfam" id="TIGR00466">
    <property type="entry name" value="kdsB"/>
    <property type="match status" value="1"/>
</dbReference>
<dbReference type="EMBL" id="CP126056">
    <property type="protein sequence ID" value="WHX08633.1"/>
    <property type="molecule type" value="Genomic_DNA"/>
</dbReference>
<sequence length="252" mass="28112">MKFIGIIPARYASTRFPAKPLAILGGKPVIQRVYEQVAGILDEAYVATDDERIESAVKAFGGKVVMTSVHHKSGTDRCYEAYTKVGQGYDVVVNIQGDEPFIQRSQLEAVKACFEDSATQIATLVKPFTPEDGFEALENVNSPKVVVNKNMNALYFSRSVIPFQRNAEKEGWLKGHTYYKHIGLYAYRADVLKEITSLPQSSLELAESLEQLRWLENGYTIKVGISEVETIGIDTPQDLARAEAFLKQREGK</sequence>
<evidence type="ECO:0000313" key="7">
    <source>
        <dbReference type="EMBL" id="KAA5319756.1"/>
    </source>
</evidence>
<evidence type="ECO:0000313" key="9">
    <source>
        <dbReference type="EMBL" id="KAA5398572.1"/>
    </source>
</evidence>
<gene>
    <name evidence="5 8" type="primary">kdsB</name>
    <name evidence="6" type="ORF">CE91St7_37330</name>
    <name evidence="10" type="ORF">F2Y51_08850</name>
    <name evidence="9" type="ORF">F2Y58_09565</name>
    <name evidence="8" type="ORF">F2Y61_13335</name>
    <name evidence="7" type="ORF">F2Z07_10875</name>
    <name evidence="11" type="ORF">KSU80_06970</name>
    <name evidence="13" type="ORF">QNN11_14160</name>
    <name evidence="12" type="ORF">RVH45_01015</name>
</gene>
<dbReference type="eggNOG" id="COG1212">
    <property type="taxonomic scope" value="Bacteria"/>
</dbReference>
<dbReference type="NCBIfam" id="NF003952">
    <property type="entry name" value="PRK05450.1-5"/>
    <property type="match status" value="1"/>
</dbReference>
<dbReference type="EMBL" id="JAHOAX010000004">
    <property type="protein sequence ID" value="MBV3122920.1"/>
    <property type="molecule type" value="Genomic_DNA"/>
</dbReference>
<dbReference type="FunFam" id="3.90.550.10:FF:000011">
    <property type="entry name" value="3-deoxy-manno-octulosonate cytidylyltransferase"/>
    <property type="match status" value="1"/>
</dbReference>
<dbReference type="InterPro" id="IPR003329">
    <property type="entry name" value="Cytidylyl_trans"/>
</dbReference>
<evidence type="ECO:0000256" key="2">
    <source>
        <dbReference type="ARBA" id="ARBA00022679"/>
    </source>
</evidence>
<dbReference type="Gene3D" id="3.90.550.10">
    <property type="entry name" value="Spore Coat Polysaccharide Biosynthesis Protein SpsA, Chain A"/>
    <property type="match status" value="1"/>
</dbReference>
<keyword evidence="4 5" id="KW-0448">Lipopolysaccharide biosynthesis</keyword>
<reference evidence="14 15" key="1">
    <citation type="journal article" date="2019" name="Nat. Med.">
        <title>A library of human gut bacterial isolates paired with longitudinal multiomics data enables mechanistic microbiome research.</title>
        <authorList>
            <person name="Poyet M."/>
            <person name="Groussin M."/>
            <person name="Gibbons S.M."/>
            <person name="Avila-Pacheco J."/>
            <person name="Jiang X."/>
            <person name="Kearney S.M."/>
            <person name="Perrotta A.R."/>
            <person name="Berdy B."/>
            <person name="Zhao S."/>
            <person name="Lieberman T.D."/>
            <person name="Swanson P.K."/>
            <person name="Smith M."/>
            <person name="Roesemann S."/>
            <person name="Alexander J.E."/>
            <person name="Rich S.A."/>
            <person name="Livny J."/>
            <person name="Vlamakis H."/>
            <person name="Clish C."/>
            <person name="Bullock K."/>
            <person name="Deik A."/>
            <person name="Scott J."/>
            <person name="Pierce K.A."/>
            <person name="Xavier R.J."/>
            <person name="Alm E.J."/>
        </authorList>
    </citation>
    <scope>NUCLEOTIDE SEQUENCE [LARGE SCALE GENOMIC DNA]</scope>
    <source>
        <strain evidence="9 16">BIOML-A1</strain>
        <strain evidence="7 17">BIOML-A25</strain>
        <strain evidence="10 15">BIOML-A4</strain>
        <strain evidence="8 14">BIOML-A5</strain>
    </source>
</reference>
<dbReference type="PANTHER" id="PTHR42866">
    <property type="entry name" value="3-DEOXY-MANNO-OCTULOSONATE CYTIDYLYLTRANSFERASE"/>
    <property type="match status" value="1"/>
</dbReference>
<dbReference type="EMBL" id="VVZV01000010">
    <property type="protein sequence ID" value="KAA5319756.1"/>
    <property type="molecule type" value="Genomic_DNA"/>
</dbReference>
<dbReference type="HAMAP" id="MF_00057">
    <property type="entry name" value="KdsB"/>
    <property type="match status" value="1"/>
</dbReference>
<protein>
    <recommendedName>
        <fullName evidence="5">3-deoxy-manno-octulosonate cytidylyltransferase</fullName>
        <ecNumber evidence="5">2.7.7.38</ecNumber>
    </recommendedName>
    <alternativeName>
        <fullName evidence="5">CMP-2-keto-3-deoxyoctulosonic acid synthase</fullName>
        <shortName evidence="5">CKS</shortName>
        <shortName evidence="5">CMP-KDO synthase</shortName>
    </alternativeName>
</protein>
<dbReference type="SUPFAM" id="SSF53448">
    <property type="entry name" value="Nucleotide-diphospho-sugar transferases"/>
    <property type="match status" value="1"/>
</dbReference>
<dbReference type="GO" id="GO:0033468">
    <property type="term" value="P:CMP-keto-3-deoxy-D-manno-octulosonic acid biosynthetic process"/>
    <property type="evidence" value="ECO:0007669"/>
    <property type="project" value="UniProtKB-UniRule"/>
</dbReference>
<dbReference type="InterPro" id="IPR029044">
    <property type="entry name" value="Nucleotide-diphossugar_trans"/>
</dbReference>
<dbReference type="InterPro" id="IPR004528">
    <property type="entry name" value="KdsB"/>
</dbReference>
<dbReference type="Proteomes" id="UP000441162">
    <property type="component" value="Unassembled WGS sequence"/>
</dbReference>
<name>A0A076IMH0_9BACT</name>
<evidence type="ECO:0000313" key="16">
    <source>
        <dbReference type="Proteomes" id="UP000481616"/>
    </source>
</evidence>
<dbReference type="CDD" id="cd02517">
    <property type="entry name" value="CMP-KDO-Synthetase"/>
    <property type="match status" value="1"/>
</dbReference>
<accession>A0A076IMH0</accession>
<dbReference type="NCBIfam" id="NF009905">
    <property type="entry name" value="PRK13368.1"/>
    <property type="match status" value="1"/>
</dbReference>
<dbReference type="EMBL" id="JAWDEV010000001">
    <property type="protein sequence ID" value="MDU0268504.1"/>
    <property type="molecule type" value="Genomic_DNA"/>
</dbReference>
<comment type="similarity">
    <text evidence="5">Belongs to the KdsB family.</text>
</comment>
<evidence type="ECO:0000313" key="12">
    <source>
        <dbReference type="EMBL" id="MDU0268504.1"/>
    </source>
</evidence>
<dbReference type="GO" id="GO:0016020">
    <property type="term" value="C:membrane"/>
    <property type="evidence" value="ECO:0007669"/>
    <property type="project" value="UniProtKB-SubCell"/>
</dbReference>
<reference evidence="13" key="4">
    <citation type="journal article" date="2023" name="Nat. Commun.">
        <title>Identification of a novel Human Milk Oligosaccharides utilization cluster in the infant gut commensal Bacteroides dorei.</title>
        <authorList>
            <person name="Kijner S."/>
            <person name="Ennis D."/>
            <person name="Shmorak S."/>
            <person name="Florentin A."/>
            <person name="Yassour M."/>
        </authorList>
    </citation>
    <scope>NUCLEOTIDE SEQUENCE</scope>
    <source>
        <strain evidence="13">2</strain>
    </source>
</reference>
<evidence type="ECO:0000256" key="5">
    <source>
        <dbReference type="HAMAP-Rule" id="MF_00057"/>
    </source>
</evidence>
<reference evidence="12" key="5">
    <citation type="submission" date="2023-10" db="EMBL/GenBank/DDBJ databases">
        <title>Genome of Potential pathogenic bacteria in Crohn's disease.</title>
        <authorList>
            <person name="Rodriguez-Palacios A."/>
        </authorList>
    </citation>
    <scope>NUCLEOTIDE SEQUENCE</scope>
    <source>
        <strain evidence="12">CavFT-hAR62</strain>
    </source>
</reference>
<dbReference type="Proteomes" id="UP001177934">
    <property type="component" value="Chromosome"/>
</dbReference>
<reference evidence="6" key="3">
    <citation type="submission" date="2022-01" db="EMBL/GenBank/DDBJ databases">
        <title>Novel bile acid biosynthetic pathways are enriched in the microbiome of centenarians.</title>
        <authorList>
            <person name="Sato Y."/>
            <person name="Atarashi K."/>
            <person name="Plichta R.D."/>
            <person name="Arai Y."/>
            <person name="Sasajima S."/>
            <person name="Kearney M.S."/>
            <person name="Suda W."/>
            <person name="Takeshita K."/>
            <person name="Sasaki T."/>
            <person name="Okamoto S."/>
            <person name="Skelly N.A."/>
            <person name="Okamura Y."/>
            <person name="Vlamakis H."/>
            <person name="Li Y."/>
            <person name="Tanoue T."/>
            <person name="Takei H."/>
            <person name="Nittono H."/>
            <person name="Narushima S."/>
            <person name="Irie J."/>
            <person name="Itoh H."/>
            <person name="Moriya K."/>
            <person name="Sugiura Y."/>
            <person name="Suematsu M."/>
            <person name="Moritoki N."/>
            <person name="Shibata S."/>
            <person name="Littman R.D."/>
            <person name="Fischbach A.M."/>
            <person name="Uwamino Y."/>
            <person name="Inoue T."/>
            <person name="Honda A."/>
            <person name="Hattori M."/>
            <person name="Murai T."/>
            <person name="Xavier J.R."/>
            <person name="Hirose N."/>
            <person name="Honda K."/>
        </authorList>
    </citation>
    <scope>NUCLEOTIDE SEQUENCE</scope>
    <source>
        <strain evidence="6">CE91-St7</strain>
    </source>
</reference>
<keyword evidence="3 5" id="KW-0548">Nucleotidyltransferase</keyword>
<dbReference type="Proteomes" id="UP001181086">
    <property type="component" value="Unassembled WGS sequence"/>
</dbReference>